<keyword evidence="8" id="KW-1133">Transmembrane helix</keyword>
<feature type="short sequence motif" description="GXSXG" evidence="5">
    <location>
        <begin position="475"/>
        <end position="479"/>
    </location>
</feature>
<evidence type="ECO:0000313" key="10">
    <source>
        <dbReference type="EMBL" id="GMI18474.1"/>
    </source>
</evidence>
<sequence length="863" mass="95914">MDCSATCSADAASNFISTWMGTAYCDSVHLACKASSTLSTFYPPLSSLLNSVLTHKPTPSATTNLLELDSIEALLGALKTNAALLKTSAASAATNAQTNLQQPTQYLLTLSSTTSSTLKSINLDSLSPILISKIDALSTWKTWILDVLQANIGMPILILRSLSIYLIFLLILTIIPGITHGLSGKILRWPILFLTYFQILIELVMYTILRLVIRLMEFVFQSGTHRRMRGEIFRAKDYEDWLVKTRKLDESQGRDWWQRTVTDEIGSRYNWAFIRELMRDLKNARANRNMTKALNVLQMCTRKNVGGVMSNELFAFTNSGEPKFIVKEFVGEVCKTISWITEECVKEEENIKKYQEHKHQEEEAAASLLNSLTLGLLGDPGTPKINPPTSNNTSFPDHQTLSSPQTPSTPSTPPPKTPPPPQTQIPHIKQFLKRARAAYGRTALVLSGGAAMGTYHFGVVKALYDEGVLPHILSGTSAGAVVGAFIGTRTDAEIERDLNVETLEIKLRSFGKGWVDLATNLWNHGTLFENEYWMEQIDFFACGDLTFEEAYKKTGRILCITLSATTKKAPPVLLNYVTSPHITIASAVCASAAVPGFVKAMRLQVKDSNGVVRIQDENKDQLYYDGSIEQDIPTNGLAEMFNCQFFLAAQANPHIVPFFYNNKGDVGRPSRWSVGHRENSWRGGYLLSALELYLKIDMKAKFQFLADLEAAVGFTGTLMTQNNWGNDKNEGLTTMVPQVAFQDYFKLISDPKKKDLERYLQGGQVAAWEKTSLMKTHYSIAHTLNECLAKLAEVDGGTDVPKEATFDRLQDARRRSKGKIPSFQDAAKFSPNPTSKTAFTFATIEETDGELDLPSDPYTKRGD</sequence>
<dbReference type="AlphaFoldDB" id="A0A9W7FSX3"/>
<keyword evidence="8" id="KW-0812">Transmembrane</keyword>
<dbReference type="InterPro" id="IPR021771">
    <property type="entry name" value="Triacylglycerol_lipase_N"/>
</dbReference>
<dbReference type="PANTHER" id="PTHR14226:SF66">
    <property type="entry name" value="TRIACYLGLYCEROL LIPASE PTL2"/>
    <property type="match status" value="1"/>
</dbReference>
<feature type="active site" description="Nucleophile" evidence="5">
    <location>
        <position position="477"/>
    </location>
</feature>
<evidence type="ECO:0000256" key="6">
    <source>
        <dbReference type="SAM" id="Coils"/>
    </source>
</evidence>
<evidence type="ECO:0000256" key="1">
    <source>
        <dbReference type="ARBA" id="ARBA00006104"/>
    </source>
</evidence>
<dbReference type="Pfam" id="PF01734">
    <property type="entry name" value="Patatin"/>
    <property type="match status" value="1"/>
</dbReference>
<evidence type="ECO:0000256" key="3">
    <source>
        <dbReference type="ARBA" id="ARBA00022963"/>
    </source>
</evidence>
<gene>
    <name evidence="10" type="ORF">TrLO_g1179</name>
</gene>
<dbReference type="InterPro" id="IPR050301">
    <property type="entry name" value="NTE"/>
</dbReference>
<evidence type="ECO:0000256" key="5">
    <source>
        <dbReference type="PROSITE-ProRule" id="PRU01161"/>
    </source>
</evidence>
<dbReference type="Proteomes" id="UP001165122">
    <property type="component" value="Unassembled WGS sequence"/>
</dbReference>
<keyword evidence="3 5" id="KW-0442">Lipid degradation</keyword>
<feature type="active site" description="Proton acceptor" evidence="5">
    <location>
        <position position="625"/>
    </location>
</feature>
<feature type="region of interest" description="Disordered" evidence="7">
    <location>
        <begin position="378"/>
        <end position="425"/>
    </location>
</feature>
<dbReference type="Gene3D" id="3.40.1090.10">
    <property type="entry name" value="Cytosolic phospholipase A2 catalytic domain"/>
    <property type="match status" value="2"/>
</dbReference>
<dbReference type="EMBL" id="BRXW01000335">
    <property type="protein sequence ID" value="GMI18474.1"/>
    <property type="molecule type" value="Genomic_DNA"/>
</dbReference>
<organism evidence="10 11">
    <name type="scientific">Triparma laevis f. longispina</name>
    <dbReference type="NCBI Taxonomy" id="1714387"/>
    <lineage>
        <taxon>Eukaryota</taxon>
        <taxon>Sar</taxon>
        <taxon>Stramenopiles</taxon>
        <taxon>Ochrophyta</taxon>
        <taxon>Bolidophyceae</taxon>
        <taxon>Parmales</taxon>
        <taxon>Triparmaceae</taxon>
        <taxon>Triparma</taxon>
    </lineage>
</organism>
<feature type="compositionally biased region" description="Polar residues" evidence="7">
    <location>
        <begin position="387"/>
        <end position="397"/>
    </location>
</feature>
<feature type="compositionally biased region" description="Low complexity" evidence="7">
    <location>
        <begin position="399"/>
        <end position="409"/>
    </location>
</feature>
<comment type="caution">
    <text evidence="10">The sequence shown here is derived from an EMBL/GenBank/DDBJ whole genome shotgun (WGS) entry which is preliminary data.</text>
</comment>
<dbReference type="InterPro" id="IPR002641">
    <property type="entry name" value="PNPLA_dom"/>
</dbReference>
<feature type="coiled-coil region" evidence="6">
    <location>
        <begin position="344"/>
        <end position="371"/>
    </location>
</feature>
<evidence type="ECO:0000256" key="2">
    <source>
        <dbReference type="ARBA" id="ARBA00022801"/>
    </source>
</evidence>
<keyword evidence="8" id="KW-0472">Membrane</keyword>
<dbReference type="GO" id="GO:0004806">
    <property type="term" value="F:triacylglycerol lipase activity"/>
    <property type="evidence" value="ECO:0007669"/>
    <property type="project" value="InterPro"/>
</dbReference>
<evidence type="ECO:0000256" key="8">
    <source>
        <dbReference type="SAM" id="Phobius"/>
    </source>
</evidence>
<comment type="similarity">
    <text evidence="1">Belongs to the PLPL family.</text>
</comment>
<evidence type="ECO:0000313" key="11">
    <source>
        <dbReference type="Proteomes" id="UP001165122"/>
    </source>
</evidence>
<feature type="transmembrane region" description="Helical" evidence="8">
    <location>
        <begin position="157"/>
        <end position="179"/>
    </location>
</feature>
<proteinExistence type="inferred from homology"/>
<dbReference type="Pfam" id="PF11815">
    <property type="entry name" value="DUF3336"/>
    <property type="match status" value="1"/>
</dbReference>
<dbReference type="OrthoDB" id="15478at2759"/>
<dbReference type="PROSITE" id="PS51635">
    <property type="entry name" value="PNPLA"/>
    <property type="match status" value="1"/>
</dbReference>
<keyword evidence="6" id="KW-0175">Coiled coil</keyword>
<evidence type="ECO:0000256" key="7">
    <source>
        <dbReference type="SAM" id="MobiDB-lite"/>
    </source>
</evidence>
<evidence type="ECO:0000259" key="9">
    <source>
        <dbReference type="PROSITE" id="PS51635"/>
    </source>
</evidence>
<keyword evidence="4 5" id="KW-0443">Lipid metabolism</keyword>
<dbReference type="SUPFAM" id="SSF52151">
    <property type="entry name" value="FabD/lysophospholipase-like"/>
    <property type="match status" value="1"/>
</dbReference>
<comment type="caution">
    <text evidence="5">Lacks conserved residue(s) required for the propagation of feature annotation.</text>
</comment>
<dbReference type="InterPro" id="IPR016035">
    <property type="entry name" value="Acyl_Trfase/lysoPLipase"/>
</dbReference>
<keyword evidence="11" id="KW-1185">Reference proteome</keyword>
<feature type="domain" description="PNPLA" evidence="9">
    <location>
        <begin position="444"/>
        <end position="638"/>
    </location>
</feature>
<reference evidence="11" key="1">
    <citation type="journal article" date="2023" name="Commun. Biol.">
        <title>Genome analysis of Parmales, the sister group of diatoms, reveals the evolutionary specialization of diatoms from phago-mixotrophs to photoautotrophs.</title>
        <authorList>
            <person name="Ban H."/>
            <person name="Sato S."/>
            <person name="Yoshikawa S."/>
            <person name="Yamada K."/>
            <person name="Nakamura Y."/>
            <person name="Ichinomiya M."/>
            <person name="Sato N."/>
            <person name="Blanc-Mathieu R."/>
            <person name="Endo H."/>
            <person name="Kuwata A."/>
            <person name="Ogata H."/>
        </authorList>
    </citation>
    <scope>NUCLEOTIDE SEQUENCE [LARGE SCALE GENOMIC DNA]</scope>
    <source>
        <strain evidence="11">NIES 3700</strain>
    </source>
</reference>
<protein>
    <recommendedName>
        <fullName evidence="9">PNPLA domain-containing protein</fullName>
    </recommendedName>
</protein>
<dbReference type="GO" id="GO:0016042">
    <property type="term" value="P:lipid catabolic process"/>
    <property type="evidence" value="ECO:0007669"/>
    <property type="project" value="UniProtKB-UniRule"/>
</dbReference>
<accession>A0A9W7FSX3</accession>
<evidence type="ECO:0000256" key="4">
    <source>
        <dbReference type="ARBA" id="ARBA00023098"/>
    </source>
</evidence>
<feature type="transmembrane region" description="Helical" evidence="8">
    <location>
        <begin position="191"/>
        <end position="213"/>
    </location>
</feature>
<feature type="compositionally biased region" description="Pro residues" evidence="7">
    <location>
        <begin position="410"/>
        <end position="423"/>
    </location>
</feature>
<keyword evidence="2 5" id="KW-0378">Hydrolase</keyword>
<name>A0A9W7FSX3_9STRA</name>
<dbReference type="PANTHER" id="PTHR14226">
    <property type="entry name" value="NEUROPATHY TARGET ESTERASE/SWISS CHEESE D.MELANOGASTER"/>
    <property type="match status" value="1"/>
</dbReference>